<protein>
    <submittedName>
        <fullName evidence="2">Uncharacterized protein</fullName>
    </submittedName>
</protein>
<dbReference type="EnsemblPlants" id="MELO3C012056.2.1">
    <property type="protein sequence ID" value="MELO3C012056.2.1"/>
    <property type="gene ID" value="MELO3C012056.2"/>
</dbReference>
<accession>A0A9I9D265</accession>
<dbReference type="AlphaFoldDB" id="A0A9I9D265"/>
<evidence type="ECO:0000256" key="1">
    <source>
        <dbReference type="SAM" id="MobiDB-lite"/>
    </source>
</evidence>
<dbReference type="Gramene" id="MELO3C012056.2.1">
    <property type="protein sequence ID" value="MELO3C012056.2.1"/>
    <property type="gene ID" value="MELO3C012056.2"/>
</dbReference>
<sequence length="73" mass="8608">MGECVGRGARERRRPRQTDRSRLSAGVSYEKSPAKRLAEEGCQWLKRKRKKVTGFRVFFLRIQMVVKMLLVRL</sequence>
<proteinExistence type="predicted"/>
<organism evidence="2">
    <name type="scientific">Cucumis melo</name>
    <name type="common">Muskmelon</name>
    <dbReference type="NCBI Taxonomy" id="3656"/>
    <lineage>
        <taxon>Eukaryota</taxon>
        <taxon>Viridiplantae</taxon>
        <taxon>Streptophyta</taxon>
        <taxon>Embryophyta</taxon>
        <taxon>Tracheophyta</taxon>
        <taxon>Spermatophyta</taxon>
        <taxon>Magnoliopsida</taxon>
        <taxon>eudicotyledons</taxon>
        <taxon>Gunneridae</taxon>
        <taxon>Pentapetalae</taxon>
        <taxon>rosids</taxon>
        <taxon>fabids</taxon>
        <taxon>Cucurbitales</taxon>
        <taxon>Cucurbitaceae</taxon>
        <taxon>Benincaseae</taxon>
        <taxon>Cucumis</taxon>
    </lineage>
</organism>
<reference evidence="2" key="1">
    <citation type="submission" date="2023-03" db="UniProtKB">
        <authorList>
            <consortium name="EnsemblPlants"/>
        </authorList>
    </citation>
    <scope>IDENTIFICATION</scope>
</reference>
<name>A0A9I9D265_CUCME</name>
<feature type="region of interest" description="Disordered" evidence="1">
    <location>
        <begin position="1"/>
        <end position="27"/>
    </location>
</feature>
<evidence type="ECO:0000313" key="2">
    <source>
        <dbReference type="EnsemblPlants" id="MELO3C012056.2.1"/>
    </source>
</evidence>